<gene>
    <name evidence="2" type="primary">LOC106161403</name>
</gene>
<organism evidence="1 2">
    <name type="scientific">Lingula anatina</name>
    <name type="common">Brachiopod</name>
    <name type="synonym">Lingula unguis</name>
    <dbReference type="NCBI Taxonomy" id="7574"/>
    <lineage>
        <taxon>Eukaryota</taxon>
        <taxon>Metazoa</taxon>
        <taxon>Spiralia</taxon>
        <taxon>Lophotrochozoa</taxon>
        <taxon>Brachiopoda</taxon>
        <taxon>Linguliformea</taxon>
        <taxon>Lingulata</taxon>
        <taxon>Lingulida</taxon>
        <taxon>Linguloidea</taxon>
        <taxon>Lingulidae</taxon>
        <taxon>Lingula</taxon>
    </lineage>
</organism>
<dbReference type="Proteomes" id="UP000085678">
    <property type="component" value="Unplaced"/>
</dbReference>
<dbReference type="InterPro" id="IPR050357">
    <property type="entry name" value="Arrestin_domain-protein"/>
</dbReference>
<evidence type="ECO:0000313" key="2">
    <source>
        <dbReference type="RefSeq" id="XP_013393801.1"/>
    </source>
</evidence>
<dbReference type="KEGG" id="lak:106161403"/>
<dbReference type="PANTHER" id="PTHR11188">
    <property type="entry name" value="ARRESTIN DOMAIN CONTAINING PROTEIN"/>
    <property type="match status" value="1"/>
</dbReference>
<reference evidence="2" key="1">
    <citation type="submission" date="2025-08" db="UniProtKB">
        <authorList>
            <consortium name="RefSeq"/>
        </authorList>
    </citation>
    <scope>IDENTIFICATION</scope>
    <source>
        <tissue evidence="2">Gonads</tissue>
    </source>
</reference>
<proteinExistence type="predicted"/>
<dbReference type="Gene3D" id="2.60.40.640">
    <property type="match status" value="2"/>
</dbReference>
<sequence>MDKELKNGFHSIDRERFSNYVKRFRVEVRGCLPDPKSHLRTLKIVETSKVVDDFEIDFDEYGYRLHRPGDLVSGLVQLQLRSPYDCHVEVKVIGEYVILDKLGSDTTGKRFDMYAEGEEIFSAGIELGQIISDTPVPFKFQLPSGIPGSMSYVTTSGARRVMITYFAVGIIYDDVGRKVSESERSYFLVQRLLNRDALETANITTTHTQKKSFGLACTGSSMSCAVRAGRVATREDVTFSPELDNNSCYSVNAIMCKLYQMVTFKHKDQVKVAEKVNKATFKLRLDCGPGKKFGGNSQYWFNFHRALEPSLLKSDPGSQYVEITYLLECRFQTGLGQPKGPKVSVPVIVGSTTWRPHQSSRSSILQPEEQLPFHIKSNGEGVVNGVKMLYQYLRFADPRPQHPEDISTGGPREFKIPTAVPTEHVLPPLAPNRAYLDNLATFTLASNNPGWSDVTKLLLMSPNWSYVTEV</sequence>
<dbReference type="RefSeq" id="XP_013393801.1">
    <property type="nucleotide sequence ID" value="XM_013538347.1"/>
</dbReference>
<dbReference type="AlphaFoldDB" id="A0A1S3I7H2"/>
<dbReference type="GO" id="GO:0005737">
    <property type="term" value="C:cytoplasm"/>
    <property type="evidence" value="ECO:0007669"/>
    <property type="project" value="TreeGrafter"/>
</dbReference>
<dbReference type="GO" id="GO:0015031">
    <property type="term" value="P:protein transport"/>
    <property type="evidence" value="ECO:0007669"/>
    <property type="project" value="TreeGrafter"/>
</dbReference>
<evidence type="ECO:0000313" key="1">
    <source>
        <dbReference type="Proteomes" id="UP000085678"/>
    </source>
</evidence>
<dbReference type="InParanoid" id="A0A1S3I7H2"/>
<protein>
    <submittedName>
        <fullName evidence="2">Uncharacterized protein LOC106161403</fullName>
    </submittedName>
</protein>
<dbReference type="InterPro" id="IPR014752">
    <property type="entry name" value="Arrestin-like_C"/>
</dbReference>
<keyword evidence="1" id="KW-1185">Reference proteome</keyword>
<dbReference type="GeneID" id="106161403"/>
<name>A0A1S3I7H2_LINAN</name>
<dbReference type="PANTHER" id="PTHR11188:SF17">
    <property type="entry name" value="FI21816P1"/>
    <property type="match status" value="1"/>
</dbReference>
<accession>A0A1S3I7H2</accession>